<evidence type="ECO:0000313" key="8">
    <source>
        <dbReference type="EMBL" id="PNR46857.1"/>
    </source>
</evidence>
<evidence type="ECO:0000256" key="2">
    <source>
        <dbReference type="ARBA" id="ARBA00020974"/>
    </source>
</evidence>
<sequence length="847" mass="93753">MASPRVQRMNTTFNRTSSGSPRLQTLASHKSSSLSRFDRDVFYENAPDAAAAEAASRAAIEEFKNDKIFSKFLVDDFNATQFASEALSSGSAAASSEKLQEGIQLLERQLRSEVFLRHDELLQQLSNLKETESVLTVVRAGVESLQASTQRVRAEIAEPYKHIKSKSKQLASLHDTVELLRTVIRVLKQMKRLQELMESGGSNVDLAKAAQFYNEIEILRKETDLAGVEVVDDEIPWLFEVGSQIKTEAMKGLEKGMESLNQAEVGSFLQVYYNMGELKPTVESLIGKYKGLAIKSVSAALEWKTISASVGSSLGSGAIQRSNASQGAGIPRARESLWQKMGTCMDQLHGIVVVVWHLQRVLAKKRDPITHVGFLDEIMQPGDSMLTERVWEVVVKSFASQMKSAFTASSFVKDTFVVGYPKLLGMVNGLLERLFRETDVKGVPPAIKPEARDQLVAALEPFQTAYLGKSLGRLSELVNSMFPAAVRGSIPSQEQIFRLVSRIHEELDVVKPDVRLTFLVSREIGKILRLLAERAEYQTSTGPESRQVMGPLTPQQLKNITLSLQLQDVHARVTSMLVGLPSATIEVLSPSLTALHGVASDCITPLFKAIIERLENCILQIHEQSFATMDMDGGMGNGCSKYMEDLQKSILHFRSEFLSKLLAGSTPAVTSISGESISAGLTRKLASRVLLFWVRHAAMVRPLSELGKLQLISDMAELELVVGQSLFPVEQLGAPYRAFRAFKPLVFLESSEFASSPVLQELPPTVVLHHLYTRAPVELESPLKRMKLSPQQYSLWLDSQGEEHAWKGIKATLDEYAAKIQARGDKEFSPIYPLMLQLGTSLNWKSS</sequence>
<dbReference type="RefSeq" id="XP_024387257.1">
    <property type="nucleotide sequence ID" value="XM_024531489.2"/>
</dbReference>
<evidence type="ECO:0000259" key="7">
    <source>
        <dbReference type="Pfam" id="PF20649"/>
    </source>
</evidence>
<dbReference type="OrthoDB" id="18786at2759"/>
<dbReference type="FunCoup" id="A0A2K1JZA4">
    <property type="interactions" value="3655"/>
</dbReference>
<dbReference type="GeneID" id="112287889"/>
<dbReference type="GO" id="GO:0000139">
    <property type="term" value="C:Golgi membrane"/>
    <property type="evidence" value="ECO:0007669"/>
    <property type="project" value="UniProtKB-SubCell"/>
</dbReference>
<evidence type="ECO:0000256" key="4">
    <source>
        <dbReference type="ARBA" id="ARBA00023136"/>
    </source>
</evidence>
<dbReference type="STRING" id="3218.A0A2K1JZA4"/>
<dbReference type="KEGG" id="ppp:112287889"/>
<dbReference type="AlphaFoldDB" id="A0A2K1JZA4"/>
<dbReference type="Pfam" id="PF10392">
    <property type="entry name" value="COG5_N"/>
    <property type="match status" value="1"/>
</dbReference>
<dbReference type="InterPro" id="IPR048485">
    <property type="entry name" value="COG5_helical"/>
</dbReference>
<feature type="domain" description="Conserved oligomeric Golgi complex subunit 5 helical" evidence="7">
    <location>
        <begin position="225"/>
        <end position="430"/>
    </location>
</feature>
<dbReference type="GO" id="GO:0017119">
    <property type="term" value="C:Golgi transport complex"/>
    <property type="evidence" value="ECO:0000318"/>
    <property type="project" value="GO_Central"/>
</dbReference>
<evidence type="ECO:0000256" key="5">
    <source>
        <dbReference type="SAM" id="MobiDB-lite"/>
    </source>
</evidence>
<dbReference type="Gramene" id="Pp3c10_16550V3.2">
    <property type="protein sequence ID" value="Pp3c10_16550V3.2"/>
    <property type="gene ID" value="Pp3c10_16550"/>
</dbReference>
<organism evidence="8">
    <name type="scientific">Physcomitrium patens</name>
    <name type="common">Spreading-leaved earth moss</name>
    <name type="synonym">Physcomitrella patens</name>
    <dbReference type="NCBI Taxonomy" id="3218"/>
    <lineage>
        <taxon>Eukaryota</taxon>
        <taxon>Viridiplantae</taxon>
        <taxon>Streptophyta</taxon>
        <taxon>Embryophyta</taxon>
        <taxon>Bryophyta</taxon>
        <taxon>Bryophytina</taxon>
        <taxon>Bryopsida</taxon>
        <taxon>Funariidae</taxon>
        <taxon>Funariales</taxon>
        <taxon>Funariaceae</taxon>
        <taxon>Physcomitrium</taxon>
    </lineage>
</organism>
<dbReference type="EnsemblPlants" id="Pp3c10_16550V3.1">
    <property type="protein sequence ID" value="Pp3c10_16550V3.1"/>
    <property type="gene ID" value="Pp3c10_16550"/>
</dbReference>
<dbReference type="Pfam" id="PF20649">
    <property type="entry name" value="COG5_C"/>
    <property type="match status" value="1"/>
</dbReference>
<dbReference type="Gramene" id="Pp3c10_16550V3.1">
    <property type="protein sequence ID" value="Pp3c10_16550V3.1"/>
    <property type="gene ID" value="Pp3c10_16550"/>
</dbReference>
<reference evidence="9" key="3">
    <citation type="submission" date="2020-12" db="UniProtKB">
        <authorList>
            <consortium name="EnsemblPlants"/>
        </authorList>
    </citation>
    <scope>IDENTIFICATION</scope>
</reference>
<dbReference type="PANTHER" id="PTHR13228">
    <property type="entry name" value="CONSERVED OLIGOMERIC GOLGI COMPLEX COMPONENT 5"/>
    <property type="match status" value="1"/>
</dbReference>
<dbReference type="Proteomes" id="UP000006727">
    <property type="component" value="Chromosome 10"/>
</dbReference>
<dbReference type="InterPro" id="IPR049176">
    <property type="entry name" value="COG5_N"/>
</dbReference>
<dbReference type="EMBL" id="ABEU02000010">
    <property type="protein sequence ID" value="PNR46857.1"/>
    <property type="molecule type" value="Genomic_DNA"/>
</dbReference>
<gene>
    <name evidence="9" type="primary">LOC112287889</name>
    <name evidence="8" type="ORF">PHYPA_013977</name>
</gene>
<dbReference type="EnsemblPlants" id="Pp3c10_16550V3.2">
    <property type="protein sequence ID" value="Pp3c10_16550V3.2"/>
    <property type="gene ID" value="Pp3c10_16550"/>
</dbReference>
<proteinExistence type="predicted"/>
<keyword evidence="10" id="KW-1185">Reference proteome</keyword>
<dbReference type="GO" id="GO:0006891">
    <property type="term" value="P:intra-Golgi vesicle-mediated transport"/>
    <property type="evidence" value="ECO:0000318"/>
    <property type="project" value="GO_Central"/>
</dbReference>
<feature type="compositionally biased region" description="Polar residues" evidence="5">
    <location>
        <begin position="8"/>
        <end position="31"/>
    </location>
</feature>
<dbReference type="OMA" id="MMVEYFE"/>
<evidence type="ECO:0000313" key="9">
    <source>
        <dbReference type="EnsemblPlants" id="Pp3c10_16550V3.1"/>
    </source>
</evidence>
<keyword evidence="3" id="KW-0333">Golgi apparatus</keyword>
<name>A0A2K1JZA4_PHYPA</name>
<reference evidence="8 10" key="2">
    <citation type="journal article" date="2018" name="Plant J.">
        <title>The Physcomitrella patens chromosome-scale assembly reveals moss genome structure and evolution.</title>
        <authorList>
            <person name="Lang D."/>
            <person name="Ullrich K.K."/>
            <person name="Murat F."/>
            <person name="Fuchs J."/>
            <person name="Jenkins J."/>
            <person name="Haas F.B."/>
            <person name="Piednoel M."/>
            <person name="Gundlach H."/>
            <person name="Van Bel M."/>
            <person name="Meyberg R."/>
            <person name="Vives C."/>
            <person name="Morata J."/>
            <person name="Symeonidi A."/>
            <person name="Hiss M."/>
            <person name="Muchero W."/>
            <person name="Kamisugi Y."/>
            <person name="Saleh O."/>
            <person name="Blanc G."/>
            <person name="Decker E.L."/>
            <person name="van Gessel N."/>
            <person name="Grimwood J."/>
            <person name="Hayes R.D."/>
            <person name="Graham S.W."/>
            <person name="Gunter L.E."/>
            <person name="McDaniel S.F."/>
            <person name="Hoernstein S.N.W."/>
            <person name="Larsson A."/>
            <person name="Li F.W."/>
            <person name="Perroud P.F."/>
            <person name="Phillips J."/>
            <person name="Ranjan P."/>
            <person name="Rokshar D.S."/>
            <person name="Rothfels C.J."/>
            <person name="Schneider L."/>
            <person name="Shu S."/>
            <person name="Stevenson D.W."/>
            <person name="Thummler F."/>
            <person name="Tillich M."/>
            <person name="Villarreal Aguilar J.C."/>
            <person name="Widiez T."/>
            <person name="Wong G.K."/>
            <person name="Wymore A."/>
            <person name="Zhang Y."/>
            <person name="Zimmer A.D."/>
            <person name="Quatrano R.S."/>
            <person name="Mayer K.F.X."/>
            <person name="Goodstein D."/>
            <person name="Casacuberta J.M."/>
            <person name="Vandepoele K."/>
            <person name="Reski R."/>
            <person name="Cuming A.C."/>
            <person name="Tuskan G.A."/>
            <person name="Maumus F."/>
            <person name="Salse J."/>
            <person name="Schmutz J."/>
            <person name="Rensing S.A."/>
        </authorList>
    </citation>
    <scope>NUCLEOTIDE SEQUENCE [LARGE SCALE GENOMIC DNA]</scope>
    <source>
        <strain evidence="9 10">cv. Gransden 2004</strain>
    </source>
</reference>
<feature type="region of interest" description="Disordered" evidence="5">
    <location>
        <begin position="1"/>
        <end position="31"/>
    </location>
</feature>
<evidence type="ECO:0000259" key="6">
    <source>
        <dbReference type="Pfam" id="PF10392"/>
    </source>
</evidence>
<evidence type="ECO:0000256" key="1">
    <source>
        <dbReference type="ARBA" id="ARBA00004395"/>
    </source>
</evidence>
<dbReference type="PaxDb" id="3218-PP1S145_28V6.1"/>
<protein>
    <recommendedName>
        <fullName evidence="2">Conserved oligomeric Golgi complex subunit 5</fullName>
    </recommendedName>
</protein>
<comment type="subcellular location">
    <subcellularLocation>
        <location evidence="1">Golgi apparatus membrane</location>
        <topology evidence="1">Peripheral membrane protein</topology>
    </subcellularLocation>
</comment>
<dbReference type="InterPro" id="IPR019465">
    <property type="entry name" value="Cog5"/>
</dbReference>
<evidence type="ECO:0000256" key="3">
    <source>
        <dbReference type="ARBA" id="ARBA00023034"/>
    </source>
</evidence>
<dbReference type="PANTHER" id="PTHR13228:SF3">
    <property type="entry name" value="CONSERVED OLIGOMERIC GOLGI COMPLEX SUBUNIT 5"/>
    <property type="match status" value="1"/>
</dbReference>
<accession>A0A2K1JZA4</accession>
<keyword evidence="4" id="KW-0472">Membrane</keyword>
<evidence type="ECO:0000313" key="10">
    <source>
        <dbReference type="Proteomes" id="UP000006727"/>
    </source>
</evidence>
<reference evidence="8 10" key="1">
    <citation type="journal article" date="2008" name="Science">
        <title>The Physcomitrella genome reveals evolutionary insights into the conquest of land by plants.</title>
        <authorList>
            <person name="Rensing S."/>
            <person name="Lang D."/>
            <person name="Zimmer A."/>
            <person name="Terry A."/>
            <person name="Salamov A."/>
            <person name="Shapiro H."/>
            <person name="Nishiyama T."/>
            <person name="Perroud P.-F."/>
            <person name="Lindquist E."/>
            <person name="Kamisugi Y."/>
            <person name="Tanahashi T."/>
            <person name="Sakakibara K."/>
            <person name="Fujita T."/>
            <person name="Oishi K."/>
            <person name="Shin-I T."/>
            <person name="Kuroki Y."/>
            <person name="Toyoda A."/>
            <person name="Suzuki Y."/>
            <person name="Hashimoto A."/>
            <person name="Yamaguchi K."/>
            <person name="Sugano A."/>
            <person name="Kohara Y."/>
            <person name="Fujiyama A."/>
            <person name="Anterola A."/>
            <person name="Aoki S."/>
            <person name="Ashton N."/>
            <person name="Barbazuk W.B."/>
            <person name="Barker E."/>
            <person name="Bennetzen J."/>
            <person name="Bezanilla M."/>
            <person name="Blankenship R."/>
            <person name="Cho S.H."/>
            <person name="Dutcher S."/>
            <person name="Estelle M."/>
            <person name="Fawcett J.A."/>
            <person name="Gundlach H."/>
            <person name="Hanada K."/>
            <person name="Heyl A."/>
            <person name="Hicks K.A."/>
            <person name="Hugh J."/>
            <person name="Lohr M."/>
            <person name="Mayer K."/>
            <person name="Melkozernov A."/>
            <person name="Murata T."/>
            <person name="Nelson D."/>
            <person name="Pils B."/>
            <person name="Prigge M."/>
            <person name="Reiss B."/>
            <person name="Renner T."/>
            <person name="Rombauts S."/>
            <person name="Rushton P."/>
            <person name="Sanderfoot A."/>
            <person name="Schween G."/>
            <person name="Shiu S.-H."/>
            <person name="Stueber K."/>
            <person name="Theodoulou F.L."/>
            <person name="Tu H."/>
            <person name="Van de Peer Y."/>
            <person name="Verrier P.J."/>
            <person name="Waters E."/>
            <person name="Wood A."/>
            <person name="Yang L."/>
            <person name="Cove D."/>
            <person name="Cuming A."/>
            <person name="Hasebe M."/>
            <person name="Lucas S."/>
            <person name="Mishler D.B."/>
            <person name="Reski R."/>
            <person name="Grigoriev I."/>
            <person name="Quatrano R.S."/>
            <person name="Boore J.L."/>
        </authorList>
    </citation>
    <scope>NUCLEOTIDE SEQUENCE [LARGE SCALE GENOMIC DNA]</scope>
    <source>
        <strain evidence="9 10">cv. Gransden 2004</strain>
    </source>
</reference>
<feature type="domain" description="Conserved oligomeric Golgi complex subunit 5 N-terminal" evidence="6">
    <location>
        <begin position="70"/>
        <end position="193"/>
    </location>
</feature>